<dbReference type="OrthoDB" id="1683192at2"/>
<evidence type="ECO:0000313" key="1">
    <source>
        <dbReference type="EMBL" id="AXI10445.1"/>
    </source>
</evidence>
<dbReference type="RefSeq" id="WP_114917731.1">
    <property type="nucleotide sequence ID" value="NZ_CP024848.1"/>
</dbReference>
<organism evidence="1 2">
    <name type="scientific">Oceanobacillus zhaokaii</name>
    <dbReference type="NCBI Taxonomy" id="2052660"/>
    <lineage>
        <taxon>Bacteria</taxon>
        <taxon>Bacillati</taxon>
        <taxon>Bacillota</taxon>
        <taxon>Bacilli</taxon>
        <taxon>Bacillales</taxon>
        <taxon>Bacillaceae</taxon>
        <taxon>Oceanobacillus</taxon>
    </lineage>
</organism>
<protein>
    <submittedName>
        <fullName evidence="1">Uncharacterized protein</fullName>
    </submittedName>
</protein>
<keyword evidence="2" id="KW-1185">Reference proteome</keyword>
<dbReference type="AlphaFoldDB" id="A0A345PKB5"/>
<gene>
    <name evidence="1" type="ORF">CUC15_16560</name>
</gene>
<dbReference type="KEGG" id="ocn:CUC15_16560"/>
<proteinExistence type="predicted"/>
<accession>A0A345PKB5</accession>
<dbReference type="Proteomes" id="UP000253908">
    <property type="component" value="Chromosome"/>
</dbReference>
<reference evidence="2" key="1">
    <citation type="submission" date="2017-11" db="EMBL/GenBank/DDBJ databases">
        <authorList>
            <person name="Zhu W."/>
        </authorList>
    </citation>
    <scope>NUCLEOTIDE SEQUENCE [LARGE SCALE GENOMIC DNA]</scope>
    <source>
        <strain evidence="2">160</strain>
    </source>
</reference>
<name>A0A345PKB5_9BACI</name>
<dbReference type="EMBL" id="CP024848">
    <property type="protein sequence ID" value="AXI10445.1"/>
    <property type="molecule type" value="Genomic_DNA"/>
</dbReference>
<sequence>MQLIHNSEQLHIENNESTINIIFKKINELLQQKDIVFSHLIIDGTEVYENHEEYIKEHPNEISEIEIATRNIKEIIWETMESIHEYLQRAIPALTKLVDDSYDNFSSKSWEGINQLAEGMQWMMQFASLTKSASQQPANWVKLESSLKNCENNFQPLLEAVEMQDTILILDILTYEVTPAYEALEKQITEALIDEEFLKNVN</sequence>
<evidence type="ECO:0000313" key="2">
    <source>
        <dbReference type="Proteomes" id="UP000253908"/>
    </source>
</evidence>